<dbReference type="GO" id="GO:0005634">
    <property type="term" value="C:nucleus"/>
    <property type="evidence" value="ECO:0007669"/>
    <property type="project" value="TreeGrafter"/>
</dbReference>
<evidence type="ECO:0000313" key="4">
    <source>
        <dbReference type="Proteomes" id="UP000046392"/>
    </source>
</evidence>
<dbReference type="SUPFAM" id="SSF49764">
    <property type="entry name" value="HSP20-like chaperones"/>
    <property type="match status" value="1"/>
</dbReference>
<evidence type="ECO:0000313" key="5">
    <source>
        <dbReference type="WBParaSite" id="SPAL_0000671200.1"/>
    </source>
</evidence>
<dbReference type="GO" id="GO:0005737">
    <property type="term" value="C:cytoplasm"/>
    <property type="evidence" value="ECO:0007669"/>
    <property type="project" value="TreeGrafter"/>
</dbReference>
<accession>A0A0N5BLB3</accession>
<evidence type="ECO:0000256" key="1">
    <source>
        <dbReference type="PROSITE-ProRule" id="PRU00285"/>
    </source>
</evidence>
<dbReference type="Pfam" id="PF00011">
    <property type="entry name" value="HSP20"/>
    <property type="match status" value="1"/>
</dbReference>
<evidence type="ECO:0000256" key="2">
    <source>
        <dbReference type="RuleBase" id="RU003616"/>
    </source>
</evidence>
<dbReference type="CDD" id="cd06526">
    <property type="entry name" value="metazoan_ACD"/>
    <property type="match status" value="1"/>
</dbReference>
<dbReference type="STRING" id="174720.A0A0N5BLB3"/>
<protein>
    <submittedName>
        <fullName evidence="5">SHSP domain-containing protein</fullName>
    </submittedName>
</protein>
<dbReference type="GO" id="GO:0051082">
    <property type="term" value="F:unfolded protein binding"/>
    <property type="evidence" value="ECO:0007669"/>
    <property type="project" value="TreeGrafter"/>
</dbReference>
<evidence type="ECO:0000259" key="3">
    <source>
        <dbReference type="PROSITE" id="PS01031"/>
    </source>
</evidence>
<sequence>MAPNSQTTRHLQRHSPQMLSSSLYTDKLLPEPFYTPVFSNNISSYTNYQKQKRIGGNPSFYSYNKDNNIRNKKSPFDYNSSVKEMDQQLTKIRETPSKMIYERKKITVFIDMSNFKPEDVQVYVEKGRLTVIAEQEINLNNSTTVVKKFSRKFVIPEDVRNEFIATELDERGKLKITALRGI</sequence>
<dbReference type="PANTHER" id="PTHR45640:SF26">
    <property type="entry name" value="RE23625P"/>
    <property type="match status" value="1"/>
</dbReference>
<keyword evidence="4" id="KW-1185">Reference proteome</keyword>
<dbReference type="PANTHER" id="PTHR45640">
    <property type="entry name" value="HEAT SHOCK PROTEIN HSP-12.2-RELATED"/>
    <property type="match status" value="1"/>
</dbReference>
<dbReference type="InterPro" id="IPR002068">
    <property type="entry name" value="A-crystallin/Hsp20_dom"/>
</dbReference>
<dbReference type="Gene3D" id="2.60.40.790">
    <property type="match status" value="1"/>
</dbReference>
<organism evidence="4 5">
    <name type="scientific">Strongyloides papillosus</name>
    <name type="common">Intestinal threadworm</name>
    <dbReference type="NCBI Taxonomy" id="174720"/>
    <lineage>
        <taxon>Eukaryota</taxon>
        <taxon>Metazoa</taxon>
        <taxon>Ecdysozoa</taxon>
        <taxon>Nematoda</taxon>
        <taxon>Chromadorea</taxon>
        <taxon>Rhabditida</taxon>
        <taxon>Tylenchina</taxon>
        <taxon>Panagrolaimomorpha</taxon>
        <taxon>Strongyloidoidea</taxon>
        <taxon>Strongyloididae</taxon>
        <taxon>Strongyloides</taxon>
    </lineage>
</organism>
<feature type="domain" description="SHSP" evidence="3">
    <location>
        <begin position="88"/>
        <end position="182"/>
    </location>
</feature>
<comment type="similarity">
    <text evidence="1 2">Belongs to the small heat shock protein (HSP20) family.</text>
</comment>
<dbReference type="WBParaSite" id="SPAL_0000671200.1">
    <property type="protein sequence ID" value="SPAL_0000671200.1"/>
    <property type="gene ID" value="SPAL_0000671200"/>
</dbReference>
<dbReference type="PROSITE" id="PS01031">
    <property type="entry name" value="SHSP"/>
    <property type="match status" value="1"/>
</dbReference>
<dbReference type="GO" id="GO:0009408">
    <property type="term" value="P:response to heat"/>
    <property type="evidence" value="ECO:0007669"/>
    <property type="project" value="TreeGrafter"/>
</dbReference>
<dbReference type="InterPro" id="IPR001436">
    <property type="entry name" value="Alpha-crystallin/sHSP_animal"/>
</dbReference>
<dbReference type="InterPro" id="IPR008978">
    <property type="entry name" value="HSP20-like_chaperone"/>
</dbReference>
<proteinExistence type="inferred from homology"/>
<name>A0A0N5BLB3_STREA</name>
<dbReference type="AlphaFoldDB" id="A0A0N5BLB3"/>
<dbReference type="Proteomes" id="UP000046392">
    <property type="component" value="Unplaced"/>
</dbReference>
<dbReference type="GO" id="GO:0042026">
    <property type="term" value="P:protein refolding"/>
    <property type="evidence" value="ECO:0007669"/>
    <property type="project" value="TreeGrafter"/>
</dbReference>
<reference evidence="5" key="1">
    <citation type="submission" date="2017-02" db="UniProtKB">
        <authorList>
            <consortium name="WormBaseParasite"/>
        </authorList>
    </citation>
    <scope>IDENTIFICATION</scope>
</reference>